<dbReference type="Gene3D" id="3.30.470.20">
    <property type="entry name" value="ATP-grasp fold, B domain"/>
    <property type="match status" value="1"/>
</dbReference>
<accession>A0ABS4TKT2</accession>
<dbReference type="InterPro" id="IPR013815">
    <property type="entry name" value="ATP_grasp_subdomain_1"/>
</dbReference>
<sequence>MNTTPSGTIRLGTKAESLARLSSAVTKARVLPLHLVALPDWQCHRDRELDRITAQDWAGGPLIVRSSAAAEDSFSESMAGQFLSLQGLRGRDELARAIDDVFSSYGGPGPDDQVLVQPQLRDSWMSGVACSCHPSTGAPYYVVNWVESAATDAVTSGAEGKLHTWYGARYSSAARPPSAPIAGVLALLAELRALTAISALDIEFAVSDDDELILLQVRPLVVGGARIPEAQHHNALDAVAQAVAAGQQPDPEVPGRRAIYGVMPDWNPAEMIGLHPRPLALSLYRSLITDLTWAQARKRYGYRDLCGTPLLVDFAGLPYIDVRASAASLLPAGVPDAVAHKLVDHAVDTLAANPHLHDKLESQVVVSAHGLRTDTRMASLDVLDTAERSAFTDTLRALTDRLVMGDLVWRDLDQLRGLDSGPAFSGAAGVAQLVTRCVQFGTLPFAGLARAAFVATELLDDLVTEGVLQPADKAAFIASLDLVSSELRRSFATLDRDAFLKRYGHLRPGTYDILSPRYDEQPEVYFDWSAPREDVEPAPEFRLTGVQRLEIEQLIRAAGLSFGADELLEFAGSAIRGREQAKFEFTRVLSDVLVAVRQLGEQCGLDAADMSFVDIQAVTALTGNPCDDREFLCRAIEHSRERHDLGQLVSLPPLVTRPADVWSFRSQDTRPNFVTRGRAVGPVADIDAGDPPEGAIALIASADPGYDWLFARGIAGLVTAFGGVNSHMALRALETGVPAVIGVGESQFRRWTKVAGLDIDAASELVAVLT</sequence>
<feature type="domain" description="Pyruvate phosphate dikinase AMP/ATP-binding" evidence="2">
    <location>
        <begin position="60"/>
        <end position="105"/>
    </location>
</feature>
<evidence type="ECO:0000259" key="1">
    <source>
        <dbReference type="Pfam" id="PF00391"/>
    </source>
</evidence>
<dbReference type="InterPro" id="IPR036637">
    <property type="entry name" value="Phosphohistidine_dom_sf"/>
</dbReference>
<dbReference type="InterPro" id="IPR008279">
    <property type="entry name" value="PEP-util_enz_mobile_dom"/>
</dbReference>
<dbReference type="PANTHER" id="PTHR43615">
    <property type="entry name" value="PHOSPHOENOLPYRUVATE SYNTHASE-RELATED"/>
    <property type="match status" value="1"/>
</dbReference>
<dbReference type="NCBIfam" id="NF004508">
    <property type="entry name" value="PRK05849.1"/>
    <property type="match status" value="1"/>
</dbReference>
<dbReference type="Pfam" id="PF00391">
    <property type="entry name" value="PEP-utilizers"/>
    <property type="match status" value="1"/>
</dbReference>
<dbReference type="SUPFAM" id="SSF56059">
    <property type="entry name" value="Glutathione synthetase ATP-binding domain-like"/>
    <property type="match status" value="1"/>
</dbReference>
<dbReference type="InterPro" id="IPR051549">
    <property type="entry name" value="PEP_Utilizing_Enz"/>
</dbReference>
<dbReference type="Gene3D" id="3.50.30.10">
    <property type="entry name" value="Phosphohistidine domain"/>
    <property type="match status" value="1"/>
</dbReference>
<feature type="domain" description="PEP-utilising enzyme mobile" evidence="1">
    <location>
        <begin position="692"/>
        <end position="747"/>
    </location>
</feature>
<proteinExistence type="predicted"/>
<gene>
    <name evidence="3" type="ORF">JOF56_005390</name>
</gene>
<comment type="caution">
    <text evidence="3">The sequence shown here is derived from an EMBL/GenBank/DDBJ whole genome shotgun (WGS) entry which is preliminary data.</text>
</comment>
<dbReference type="EMBL" id="JAGINW010000001">
    <property type="protein sequence ID" value="MBP2325005.1"/>
    <property type="molecule type" value="Genomic_DNA"/>
</dbReference>
<dbReference type="PANTHER" id="PTHR43615:SF1">
    <property type="entry name" value="PPDK_N DOMAIN-CONTAINING PROTEIN"/>
    <property type="match status" value="1"/>
</dbReference>
<dbReference type="RefSeq" id="WP_209642260.1">
    <property type="nucleotide sequence ID" value="NZ_JAGINW010000001.1"/>
</dbReference>
<dbReference type="Pfam" id="PF01326">
    <property type="entry name" value="PPDK_N"/>
    <property type="match status" value="1"/>
</dbReference>
<dbReference type="InterPro" id="IPR002192">
    <property type="entry name" value="PPDK_AMP/ATP-bd"/>
</dbReference>
<evidence type="ECO:0000313" key="4">
    <source>
        <dbReference type="Proteomes" id="UP001519332"/>
    </source>
</evidence>
<organism evidence="3 4">
    <name type="scientific">Kibdelosporangium banguiense</name>
    <dbReference type="NCBI Taxonomy" id="1365924"/>
    <lineage>
        <taxon>Bacteria</taxon>
        <taxon>Bacillati</taxon>
        <taxon>Actinomycetota</taxon>
        <taxon>Actinomycetes</taxon>
        <taxon>Pseudonocardiales</taxon>
        <taxon>Pseudonocardiaceae</taxon>
        <taxon>Kibdelosporangium</taxon>
    </lineage>
</organism>
<dbReference type="SUPFAM" id="SSF52009">
    <property type="entry name" value="Phosphohistidine domain"/>
    <property type="match status" value="1"/>
</dbReference>
<dbReference type="Gene3D" id="3.30.1490.20">
    <property type="entry name" value="ATP-grasp fold, A domain"/>
    <property type="match status" value="1"/>
</dbReference>
<evidence type="ECO:0000313" key="3">
    <source>
        <dbReference type="EMBL" id="MBP2325005.1"/>
    </source>
</evidence>
<keyword evidence="4" id="KW-1185">Reference proteome</keyword>
<protein>
    <submittedName>
        <fullName evidence="3">Phosphohistidine swiveling domain-containing protein</fullName>
    </submittedName>
</protein>
<dbReference type="Proteomes" id="UP001519332">
    <property type="component" value="Unassembled WGS sequence"/>
</dbReference>
<name>A0ABS4TKT2_9PSEU</name>
<evidence type="ECO:0000259" key="2">
    <source>
        <dbReference type="Pfam" id="PF01326"/>
    </source>
</evidence>
<reference evidence="3 4" key="1">
    <citation type="submission" date="2021-03" db="EMBL/GenBank/DDBJ databases">
        <title>Sequencing the genomes of 1000 actinobacteria strains.</title>
        <authorList>
            <person name="Klenk H.-P."/>
        </authorList>
    </citation>
    <scope>NUCLEOTIDE SEQUENCE [LARGE SCALE GENOMIC DNA]</scope>
    <source>
        <strain evidence="3 4">DSM 46670</strain>
    </source>
</reference>